<dbReference type="SMART" id="SM00304">
    <property type="entry name" value="HAMP"/>
    <property type="match status" value="1"/>
</dbReference>
<feature type="transmembrane region" description="Helical" evidence="2">
    <location>
        <begin position="6"/>
        <end position="30"/>
    </location>
</feature>
<dbReference type="RefSeq" id="WP_045829448.1">
    <property type="nucleotide sequence ID" value="NZ_JZRB01000020.1"/>
</dbReference>
<sequence length="637" mass="68562">MVLRSVASRLALGVLVGSAAVLVITGGLLLTHTRDQMLRQTEREAAAVADAAATRIQGRIDSVAKVAQVVAGVLGTRRDQAPSVIHDVLAVNPELVDVSAAFIPRDVNHLRPEDAPVARRDANGTLVASDRLADPEPYWSAPWFVRGLNCDHGCWQPPFRSAAHNETLIGYSVAIPGKDVPVIGVTDATISLGWLQTLLGDLTKPDHASAFVADANGEFLAHDWRSYIGTRGSKPLLDAIARKQNPVRITPEDGGRVSEPVWVYFVPVKGTRWVFGLSMPERRVLADLRRTYLVDGLLGVLALVGVAIITLVITRRLMAPLKVLANRAEDVARGDLDFELPEVRRDDDVGRLTRAFDQMRHQLAGHIETGQRIARDQARMASELEIARQIQLALIPEAHWLAEDGRLEVHAALRPASAVGGDLYVYFTLGARHVCVMVGDVSDKGIPAALFMARTITLARTIATHARSPSDILGALNRELCKGNDTCMFVTLLCGVIETETGLLSLASAGHEQPVLHAGGSAILVDVETGPALGLDREARYPVRVLSLLGGDTLLMYTDGVSEAHAGNQRLYGTHALLDSVARIDEGANPGTYVERVLEDVDAYTSGAPAYDDIALLALTWHDTGAEGARIHAAVHS</sequence>
<name>A0A0F3KSU6_9GAMM</name>
<keyword evidence="1" id="KW-0378">Hydrolase</keyword>
<evidence type="ECO:0000313" key="5">
    <source>
        <dbReference type="Proteomes" id="UP000033651"/>
    </source>
</evidence>
<organism evidence="4 5">
    <name type="scientific">Luteibacter yeojuensis</name>
    <dbReference type="NCBI Taxonomy" id="345309"/>
    <lineage>
        <taxon>Bacteria</taxon>
        <taxon>Pseudomonadati</taxon>
        <taxon>Pseudomonadota</taxon>
        <taxon>Gammaproteobacteria</taxon>
        <taxon>Lysobacterales</taxon>
        <taxon>Rhodanobacteraceae</taxon>
        <taxon>Luteibacter</taxon>
    </lineage>
</organism>
<proteinExistence type="predicted"/>
<dbReference type="Gene3D" id="6.10.340.10">
    <property type="match status" value="1"/>
</dbReference>
<evidence type="ECO:0000256" key="2">
    <source>
        <dbReference type="SAM" id="Phobius"/>
    </source>
</evidence>
<dbReference type="OrthoDB" id="9811749at2"/>
<dbReference type="PROSITE" id="PS50885">
    <property type="entry name" value="HAMP"/>
    <property type="match status" value="1"/>
</dbReference>
<dbReference type="InterPro" id="IPR036457">
    <property type="entry name" value="PPM-type-like_dom_sf"/>
</dbReference>
<dbReference type="PANTHER" id="PTHR43156">
    <property type="entry name" value="STAGE II SPORULATION PROTEIN E-RELATED"/>
    <property type="match status" value="1"/>
</dbReference>
<dbReference type="Proteomes" id="UP000033651">
    <property type="component" value="Unassembled WGS sequence"/>
</dbReference>
<comment type="caution">
    <text evidence="4">The sequence shown here is derived from an EMBL/GenBank/DDBJ whole genome shotgun (WGS) entry which is preliminary data.</text>
</comment>
<dbReference type="AlphaFoldDB" id="A0A0F3KSU6"/>
<keyword evidence="2" id="KW-1133">Transmembrane helix</keyword>
<dbReference type="InterPro" id="IPR052016">
    <property type="entry name" value="Bact_Sigma-Reg"/>
</dbReference>
<evidence type="ECO:0000259" key="3">
    <source>
        <dbReference type="PROSITE" id="PS50885"/>
    </source>
</evidence>
<dbReference type="Pfam" id="PF07228">
    <property type="entry name" value="SpoIIE"/>
    <property type="match status" value="1"/>
</dbReference>
<dbReference type="InterPro" id="IPR001932">
    <property type="entry name" value="PPM-type_phosphatase-like_dom"/>
</dbReference>
<dbReference type="EMBL" id="JZRB01000020">
    <property type="protein sequence ID" value="KJV34288.1"/>
    <property type="molecule type" value="Genomic_DNA"/>
</dbReference>
<dbReference type="PATRIC" id="fig|345309.4.peg.1343"/>
<dbReference type="Gene3D" id="3.60.40.10">
    <property type="entry name" value="PPM-type phosphatase domain"/>
    <property type="match status" value="1"/>
</dbReference>
<dbReference type="Gene3D" id="3.30.450.20">
    <property type="entry name" value="PAS domain"/>
    <property type="match status" value="1"/>
</dbReference>
<evidence type="ECO:0000256" key="1">
    <source>
        <dbReference type="ARBA" id="ARBA00022801"/>
    </source>
</evidence>
<dbReference type="InterPro" id="IPR003660">
    <property type="entry name" value="HAMP_dom"/>
</dbReference>
<gene>
    <name evidence="4" type="ORF">VI08_10025</name>
</gene>
<protein>
    <recommendedName>
        <fullName evidence="3">HAMP domain-containing protein</fullName>
    </recommendedName>
</protein>
<dbReference type="GO" id="GO:0016020">
    <property type="term" value="C:membrane"/>
    <property type="evidence" value="ECO:0007669"/>
    <property type="project" value="InterPro"/>
</dbReference>
<dbReference type="Pfam" id="PF00672">
    <property type="entry name" value="HAMP"/>
    <property type="match status" value="1"/>
</dbReference>
<dbReference type="GO" id="GO:0007165">
    <property type="term" value="P:signal transduction"/>
    <property type="evidence" value="ECO:0007669"/>
    <property type="project" value="InterPro"/>
</dbReference>
<keyword evidence="2" id="KW-0472">Membrane</keyword>
<dbReference type="GO" id="GO:0016791">
    <property type="term" value="F:phosphatase activity"/>
    <property type="evidence" value="ECO:0007669"/>
    <property type="project" value="TreeGrafter"/>
</dbReference>
<dbReference type="SUPFAM" id="SSF81606">
    <property type="entry name" value="PP2C-like"/>
    <property type="match status" value="1"/>
</dbReference>
<keyword evidence="5" id="KW-1185">Reference proteome</keyword>
<reference evidence="4 5" key="1">
    <citation type="submission" date="2015-03" db="EMBL/GenBank/DDBJ databases">
        <title>Draft genome sequence of Luteibacter yeojuensis strain SU11.</title>
        <authorList>
            <person name="Sulaiman J."/>
            <person name="Priya K."/>
            <person name="Chan K.-G."/>
        </authorList>
    </citation>
    <scope>NUCLEOTIDE SEQUENCE [LARGE SCALE GENOMIC DNA]</scope>
    <source>
        <strain evidence="4 5">SU11</strain>
    </source>
</reference>
<dbReference type="CDD" id="cd06225">
    <property type="entry name" value="HAMP"/>
    <property type="match status" value="1"/>
</dbReference>
<dbReference type="SMART" id="SM00331">
    <property type="entry name" value="PP2C_SIG"/>
    <property type="match status" value="1"/>
</dbReference>
<dbReference type="PANTHER" id="PTHR43156:SF2">
    <property type="entry name" value="STAGE II SPORULATION PROTEIN E"/>
    <property type="match status" value="1"/>
</dbReference>
<keyword evidence="2" id="KW-0812">Transmembrane</keyword>
<feature type="domain" description="HAMP" evidence="3">
    <location>
        <begin position="315"/>
        <end position="368"/>
    </location>
</feature>
<feature type="transmembrane region" description="Helical" evidence="2">
    <location>
        <begin position="292"/>
        <end position="313"/>
    </location>
</feature>
<accession>A0A0F3KSU6</accession>
<evidence type="ECO:0000313" key="4">
    <source>
        <dbReference type="EMBL" id="KJV34288.1"/>
    </source>
</evidence>
<dbReference type="SUPFAM" id="SSF158472">
    <property type="entry name" value="HAMP domain-like"/>
    <property type="match status" value="1"/>
</dbReference>